<dbReference type="HOGENOM" id="CLU_2041348_0_0_1"/>
<dbReference type="Proteomes" id="UP000011750">
    <property type="component" value="Chromosome A04"/>
</dbReference>
<dbReference type="EnsemblPlants" id="Bra032715.1">
    <property type="protein sequence ID" value="Bra032715.1-P"/>
    <property type="gene ID" value="Bra032715"/>
</dbReference>
<reference evidence="1 2" key="2">
    <citation type="journal article" date="2018" name="Hortic Res">
        <title>Improved Brassica rapa reference genome by single-molecule sequencing and chromosome conformation capture technologies.</title>
        <authorList>
            <person name="Zhang L."/>
            <person name="Cai X."/>
            <person name="Wu J."/>
            <person name="Liu M."/>
            <person name="Grob S."/>
            <person name="Cheng F."/>
            <person name="Liang J."/>
            <person name="Cai C."/>
            <person name="Liu Z."/>
            <person name="Liu B."/>
            <person name="Wang F."/>
            <person name="Li S."/>
            <person name="Liu F."/>
            <person name="Li X."/>
            <person name="Cheng L."/>
            <person name="Yang W."/>
            <person name="Li M.H."/>
            <person name="Grossniklaus U."/>
            <person name="Zheng H."/>
            <person name="Wang X."/>
        </authorList>
    </citation>
    <scope>NUCLEOTIDE SEQUENCE [LARGE SCALE GENOMIC DNA]</scope>
    <source>
        <strain evidence="1 2">cv. Chiifu-401-42</strain>
    </source>
</reference>
<evidence type="ECO:0000313" key="2">
    <source>
        <dbReference type="Proteomes" id="UP000011750"/>
    </source>
</evidence>
<evidence type="ECO:0000313" key="1">
    <source>
        <dbReference type="EnsemblPlants" id="Bra032715.1-P"/>
    </source>
</evidence>
<protein>
    <submittedName>
        <fullName evidence="1">Uncharacterized protein</fullName>
    </submittedName>
</protein>
<name>M4EV82_BRACM</name>
<dbReference type="Gramene" id="Bra032715.1">
    <property type="protein sequence ID" value="Bra032715.1-P"/>
    <property type="gene ID" value="Bra032715"/>
</dbReference>
<reference evidence="1 2" key="1">
    <citation type="journal article" date="2011" name="Nat. Genet.">
        <title>The genome of the mesopolyploid crop species Brassica rapa.</title>
        <authorList>
            <consortium name="Brassica rapa Genome Sequencing Project Consortium"/>
            <person name="Wang X."/>
            <person name="Wang H."/>
            <person name="Wang J."/>
            <person name="Sun R."/>
            <person name="Wu J."/>
            <person name="Liu S."/>
            <person name="Bai Y."/>
            <person name="Mun J.H."/>
            <person name="Bancroft I."/>
            <person name="Cheng F."/>
            <person name="Huang S."/>
            <person name="Li X."/>
            <person name="Hua W."/>
            <person name="Wang J."/>
            <person name="Wang X."/>
            <person name="Freeling M."/>
            <person name="Pires J.C."/>
            <person name="Paterson A.H."/>
            <person name="Chalhoub B."/>
            <person name="Wang B."/>
            <person name="Hayward A."/>
            <person name="Sharpe A.G."/>
            <person name="Park B.S."/>
            <person name="Weisshaar B."/>
            <person name="Liu B."/>
            <person name="Li B."/>
            <person name="Liu B."/>
            <person name="Tong C."/>
            <person name="Song C."/>
            <person name="Duran C."/>
            <person name="Peng C."/>
            <person name="Geng C."/>
            <person name="Koh C."/>
            <person name="Lin C."/>
            <person name="Edwards D."/>
            <person name="Mu D."/>
            <person name="Shen D."/>
            <person name="Soumpourou E."/>
            <person name="Li F."/>
            <person name="Fraser F."/>
            <person name="Conant G."/>
            <person name="Lassalle G."/>
            <person name="King G.J."/>
            <person name="Bonnema G."/>
            <person name="Tang H."/>
            <person name="Wang H."/>
            <person name="Belcram H."/>
            <person name="Zhou H."/>
            <person name="Hirakawa H."/>
            <person name="Abe H."/>
            <person name="Guo H."/>
            <person name="Wang H."/>
            <person name="Jin H."/>
            <person name="Parkin I.A."/>
            <person name="Batley J."/>
            <person name="Kim J.S."/>
            <person name="Just J."/>
            <person name="Li J."/>
            <person name="Xu J."/>
            <person name="Deng J."/>
            <person name="Kim J.A."/>
            <person name="Li J."/>
            <person name="Yu J."/>
            <person name="Meng J."/>
            <person name="Wang J."/>
            <person name="Min J."/>
            <person name="Poulain J."/>
            <person name="Wang J."/>
            <person name="Hatakeyama K."/>
            <person name="Wu K."/>
            <person name="Wang L."/>
            <person name="Fang L."/>
            <person name="Trick M."/>
            <person name="Links M.G."/>
            <person name="Zhao M."/>
            <person name="Jin M."/>
            <person name="Ramchiary N."/>
            <person name="Drou N."/>
            <person name="Berkman P.J."/>
            <person name="Cai Q."/>
            <person name="Huang Q."/>
            <person name="Li R."/>
            <person name="Tabata S."/>
            <person name="Cheng S."/>
            <person name="Zhang S."/>
            <person name="Zhang S."/>
            <person name="Huang S."/>
            <person name="Sato S."/>
            <person name="Sun S."/>
            <person name="Kwon S.J."/>
            <person name="Choi S.R."/>
            <person name="Lee T.H."/>
            <person name="Fan W."/>
            <person name="Zhao X."/>
            <person name="Tan X."/>
            <person name="Xu X."/>
            <person name="Wang Y."/>
            <person name="Qiu Y."/>
            <person name="Yin Y."/>
            <person name="Li Y."/>
            <person name="Du Y."/>
            <person name="Liao Y."/>
            <person name="Lim Y."/>
            <person name="Narusaka Y."/>
            <person name="Wang Y."/>
            <person name="Wang Z."/>
            <person name="Li Z."/>
            <person name="Wang Z."/>
            <person name="Xiong Z."/>
            <person name="Zhang Z."/>
        </authorList>
    </citation>
    <scope>NUCLEOTIDE SEQUENCE [LARGE SCALE GENOMIC DNA]</scope>
    <source>
        <strain evidence="1 2">cv. Chiifu-401-42</strain>
    </source>
</reference>
<sequence>MLSSTRSNKEYLLLFSDPTRLERIIHKEKCAASIDNKSDPSTDTRELPPIDTSIRTLIDIHPRDMVATLVLMRDENGDLHDHEGYLRNAEEEVVEEMSDCRSTTAFVSIDGDPRRRAEPIS</sequence>
<dbReference type="OMA" id="HDQESHL"/>
<organism evidence="1 2">
    <name type="scientific">Brassica campestris</name>
    <name type="common">Field mustard</name>
    <dbReference type="NCBI Taxonomy" id="3711"/>
    <lineage>
        <taxon>Eukaryota</taxon>
        <taxon>Viridiplantae</taxon>
        <taxon>Streptophyta</taxon>
        <taxon>Embryophyta</taxon>
        <taxon>Tracheophyta</taxon>
        <taxon>Spermatophyta</taxon>
        <taxon>Magnoliopsida</taxon>
        <taxon>eudicotyledons</taxon>
        <taxon>Gunneridae</taxon>
        <taxon>Pentapetalae</taxon>
        <taxon>rosids</taxon>
        <taxon>malvids</taxon>
        <taxon>Brassicales</taxon>
        <taxon>Brassicaceae</taxon>
        <taxon>Brassiceae</taxon>
        <taxon>Brassica</taxon>
    </lineage>
</organism>
<accession>M4EV82</accession>
<reference evidence="1" key="3">
    <citation type="submission" date="2023-03" db="UniProtKB">
        <authorList>
            <consortium name="EnsemblPlants"/>
        </authorList>
    </citation>
    <scope>IDENTIFICATION</scope>
    <source>
        <strain evidence="1">cv. Chiifu-401-42</strain>
    </source>
</reference>
<dbReference type="InParanoid" id="M4EV82"/>
<proteinExistence type="predicted"/>
<dbReference type="AlphaFoldDB" id="M4EV82"/>
<keyword evidence="2" id="KW-1185">Reference proteome</keyword>